<name>A0A446C646_9BURK</name>
<accession>A0A446C646</accession>
<proteinExistence type="predicted"/>
<reference evidence="1 2" key="1">
    <citation type="submission" date="2018-07" db="EMBL/GenBank/DDBJ databases">
        <authorList>
            <person name="Peeters C."/>
        </authorList>
    </citation>
    <scope>NUCLEOTIDE SEQUENCE [LARGE SCALE GENOMIC DNA]</scope>
    <source>
        <strain evidence="1 2">LMG 30378</strain>
    </source>
</reference>
<dbReference type="EMBL" id="UFQC01000002">
    <property type="protein sequence ID" value="SSW63290.1"/>
    <property type="molecule type" value="Genomic_DNA"/>
</dbReference>
<evidence type="ECO:0000313" key="1">
    <source>
        <dbReference type="EMBL" id="SSW63290.1"/>
    </source>
</evidence>
<evidence type="ECO:0008006" key="3">
    <source>
        <dbReference type="Google" id="ProtNLM"/>
    </source>
</evidence>
<sequence>MAAPPSPNKRAMSAEQHVADFFRANDWAVEMLPRGPNGADLILQRGTRRFIVEIKALSESRADRVIPLLSMAILQARAAAEQFDDALPLAIVCVPDVSPSLARHVNAFAQRFAKDVSVGLIARRGGQYFCGAAFQELSRLPEEPRRTAATHPPQPINLFSDLNQWMLKLLLARELPEGLLNAPRKKFRNGSELAEAARVSAMSASRFLQQLRSEGYLSDSSPYLKLVRREALFRRWSAATMRSCPEMPCRFLLRMPVLPQIQGLLGGHTEDACLGLFAAADELDIGHVSGVPPYVYVHKLPRPGSPDWPELIAHPSERPDLILRQAVFPQSTFRGAIDRNGVMVSDVIQIWLDVMHHPARGAEQATLIYKKFLLPIVGD</sequence>
<dbReference type="Proteomes" id="UP000289465">
    <property type="component" value="Unassembled WGS sequence"/>
</dbReference>
<dbReference type="AlphaFoldDB" id="A0A446C646"/>
<gene>
    <name evidence="1" type="ORF">AVE30378_00346</name>
</gene>
<organism evidence="1 2">
    <name type="scientific">Achromobacter veterisilvae</name>
    <dbReference type="NCBI Taxonomy" id="2069367"/>
    <lineage>
        <taxon>Bacteria</taxon>
        <taxon>Pseudomonadati</taxon>
        <taxon>Pseudomonadota</taxon>
        <taxon>Betaproteobacteria</taxon>
        <taxon>Burkholderiales</taxon>
        <taxon>Alcaligenaceae</taxon>
        <taxon>Achromobacter</taxon>
    </lineage>
</organism>
<evidence type="ECO:0000313" key="2">
    <source>
        <dbReference type="Proteomes" id="UP000289465"/>
    </source>
</evidence>
<protein>
    <recommendedName>
        <fullName evidence="3">RpiR family transcriptional regulator</fullName>
    </recommendedName>
</protein>